<dbReference type="EMBL" id="U31541">
    <property type="protein sequence ID" value="AAC49069.1"/>
    <property type="molecule type" value="Genomic_DNA"/>
</dbReference>
<sequence length="209" mass="23188">MAAKMFALFALLALCATATSATHIQALVTTTDAIGYHEPWMQYCMKQQGVANLLAWPTLMLQQLLASPLQQCQMPMMMPGMMPPMTMMPMPSMMPSMVPTMMSPMTMASMMPPMMMPSMISPMTMPSMMPSMIMPTMMSPMIMPSMMPPMMMPSMVSPMMMPNMMTVPQCYSGSISHIIQQQQLPFMFSPTAMAIPPMFLQQPFVGAAF</sequence>
<reference evidence="2" key="1">
    <citation type="journal article" date="1995" name="Plant J.">
        <title>Determinants of the high-methionine trait in wild and exotic germplasm may have escaped selection during early cultivation of maize.</title>
        <authorList>
            <person name="Swarup S."/>
            <person name="Timmermans M.C."/>
            <person name="Chaudhuri S."/>
            <person name="Messing J."/>
        </authorList>
    </citation>
    <scope>NUCLEOTIDE SEQUENCE</scope>
    <source>
        <strain evidence="2">inbred line Mo17</strain>
    </source>
</reference>
<evidence type="ECO:0000256" key="1">
    <source>
        <dbReference type="SAM" id="SignalP"/>
    </source>
</evidence>
<name>Q41756_MAIZE</name>
<feature type="chain" id="PRO_5041942738" evidence="1">
    <location>
        <begin position="22"/>
        <end position="209"/>
    </location>
</feature>
<organism evidence="2">
    <name type="scientific">Zea mays</name>
    <name type="common">Maize</name>
    <dbReference type="NCBI Taxonomy" id="4577"/>
    <lineage>
        <taxon>Eukaryota</taxon>
        <taxon>Viridiplantae</taxon>
        <taxon>Streptophyta</taxon>
        <taxon>Embryophyta</taxon>
        <taxon>Tracheophyta</taxon>
        <taxon>Spermatophyta</taxon>
        <taxon>Magnoliopsida</taxon>
        <taxon>Liliopsida</taxon>
        <taxon>Poales</taxon>
        <taxon>Poaceae</taxon>
        <taxon>PACMAD clade</taxon>
        <taxon>Panicoideae</taxon>
        <taxon>Andropogonodae</taxon>
        <taxon>Andropogoneae</taxon>
        <taxon>Tripsacinae</taxon>
        <taxon>Zea</taxon>
    </lineage>
</organism>
<feature type="signal peptide" evidence="1">
    <location>
        <begin position="1"/>
        <end position="21"/>
    </location>
</feature>
<keyword evidence="1" id="KW-0732">Signal</keyword>
<protein>
    <submittedName>
        <fullName evidence="2">DZS18</fullName>
    </submittedName>
</protein>
<accession>Q41756</accession>
<gene>
    <name evidence="2" type="primary">dzs18</name>
</gene>
<proteinExistence type="predicted"/>
<dbReference type="PIR" id="T02262">
    <property type="entry name" value="T02262"/>
</dbReference>
<dbReference type="AlphaFoldDB" id="Q41756"/>
<evidence type="ECO:0000313" key="2">
    <source>
        <dbReference type="EMBL" id="AAC49069.1"/>
    </source>
</evidence>